<name>A0ABQ5DSD5_9ASTR</name>
<evidence type="ECO:0000313" key="2">
    <source>
        <dbReference type="Proteomes" id="UP001151760"/>
    </source>
</evidence>
<gene>
    <name evidence="1" type="ORF">Tco_0941068</name>
</gene>
<dbReference type="EMBL" id="BQNB010015541">
    <property type="protein sequence ID" value="GJT41203.1"/>
    <property type="molecule type" value="Genomic_DNA"/>
</dbReference>
<accession>A0ABQ5DSD5</accession>
<evidence type="ECO:0000313" key="1">
    <source>
        <dbReference type="EMBL" id="GJT41203.1"/>
    </source>
</evidence>
<keyword evidence="2" id="KW-1185">Reference proteome</keyword>
<organism evidence="1 2">
    <name type="scientific">Tanacetum coccineum</name>
    <dbReference type="NCBI Taxonomy" id="301880"/>
    <lineage>
        <taxon>Eukaryota</taxon>
        <taxon>Viridiplantae</taxon>
        <taxon>Streptophyta</taxon>
        <taxon>Embryophyta</taxon>
        <taxon>Tracheophyta</taxon>
        <taxon>Spermatophyta</taxon>
        <taxon>Magnoliopsida</taxon>
        <taxon>eudicotyledons</taxon>
        <taxon>Gunneridae</taxon>
        <taxon>Pentapetalae</taxon>
        <taxon>asterids</taxon>
        <taxon>campanulids</taxon>
        <taxon>Asterales</taxon>
        <taxon>Asteraceae</taxon>
        <taxon>Asteroideae</taxon>
        <taxon>Anthemideae</taxon>
        <taxon>Anthemidinae</taxon>
        <taxon>Tanacetum</taxon>
    </lineage>
</organism>
<proteinExistence type="predicted"/>
<sequence length="374" mass="42712">MLFLIMLDEITLESLTEEQFECFIEYYHENYPKDYKIDLENIKEVYKIMNYGVEYPRTHSTSPSETYAPYNPSPRIDPFEQPSCLGSTFVSEALRKSDQMHRTFEKSSIAMTHEYDEPICDLDRMEDKVDNLSPQSTLQVLLSFEVYTPPLTHPEEVKETIGIPMEVIFDEKKLGKKIESVSAQVVAAAKLPVLNPNEFELWKMRIKQYFLMTDYALWEVILYGDSPLPTRTVDGVETVVPPTTVEQKLARKNELKAEGNKESKKVQKTLLKQQYENFNGNSSEGLDQIYDRLQKLISQLEIHGETIFQEDANLNTNEAVKTAHGVSVANSKANASTLPNVDSLSDAVIYSFFASQSNSSQLDNEDLKQIDPDD</sequence>
<reference evidence="1" key="2">
    <citation type="submission" date="2022-01" db="EMBL/GenBank/DDBJ databases">
        <authorList>
            <person name="Yamashiro T."/>
            <person name="Shiraishi A."/>
            <person name="Satake H."/>
            <person name="Nakayama K."/>
        </authorList>
    </citation>
    <scope>NUCLEOTIDE SEQUENCE</scope>
</reference>
<reference evidence="1" key="1">
    <citation type="journal article" date="2022" name="Int. J. Mol. Sci.">
        <title>Draft Genome of Tanacetum Coccineum: Genomic Comparison of Closely Related Tanacetum-Family Plants.</title>
        <authorList>
            <person name="Yamashiro T."/>
            <person name="Shiraishi A."/>
            <person name="Nakayama K."/>
            <person name="Satake H."/>
        </authorList>
    </citation>
    <scope>NUCLEOTIDE SEQUENCE</scope>
</reference>
<dbReference type="Proteomes" id="UP001151760">
    <property type="component" value="Unassembled WGS sequence"/>
</dbReference>
<protein>
    <submittedName>
        <fullName evidence="1">Uncharacterized protein</fullName>
    </submittedName>
</protein>
<comment type="caution">
    <text evidence="1">The sequence shown here is derived from an EMBL/GenBank/DDBJ whole genome shotgun (WGS) entry which is preliminary data.</text>
</comment>